<feature type="transmembrane region" description="Helical" evidence="6">
    <location>
        <begin position="35"/>
        <end position="54"/>
    </location>
</feature>
<keyword evidence="2" id="KW-1003">Cell membrane</keyword>
<dbReference type="Proteomes" id="UP001381174">
    <property type="component" value="Unassembled WGS sequence"/>
</dbReference>
<comment type="subcellular location">
    <subcellularLocation>
        <location evidence="1">Cell membrane</location>
        <topology evidence="1">Multi-pass membrane protein</topology>
    </subcellularLocation>
</comment>
<feature type="transmembrane region" description="Helical" evidence="6">
    <location>
        <begin position="78"/>
        <end position="99"/>
    </location>
</feature>
<accession>A0ABU8J7Y3</accession>
<dbReference type="InterPro" id="IPR007895">
    <property type="entry name" value="MASE1"/>
</dbReference>
<feature type="transmembrane region" description="Helical" evidence="6">
    <location>
        <begin position="111"/>
        <end position="131"/>
    </location>
</feature>
<dbReference type="RefSeq" id="WP_336806275.1">
    <property type="nucleotide sequence ID" value="NZ_JBBBNY010000001.1"/>
</dbReference>
<feature type="transmembrane region" description="Helical" evidence="6">
    <location>
        <begin position="193"/>
        <end position="213"/>
    </location>
</feature>
<keyword evidence="4 6" id="KW-1133">Transmembrane helix</keyword>
<feature type="domain" description="MASE1" evidence="7">
    <location>
        <begin position="18"/>
        <end position="287"/>
    </location>
</feature>
<reference evidence="8 9" key="1">
    <citation type="journal article" date="2014" name="Int. J. Syst. Evol. Microbiol.">
        <title>Fulvimonas yonginensis sp. nov., isolated from greenhouse soil, and emended description of the genus Fulvimonas.</title>
        <authorList>
            <person name="Ahn J.H."/>
            <person name="Kim S.J."/>
            <person name="Weon H.Y."/>
            <person name="Hong S.B."/>
            <person name="Seok S.J."/>
            <person name="Kwon S.W."/>
        </authorList>
    </citation>
    <scope>NUCLEOTIDE SEQUENCE [LARGE SCALE GENOMIC DNA]</scope>
    <source>
        <strain evidence="8 9">KACC 16952</strain>
    </source>
</reference>
<protein>
    <submittedName>
        <fullName evidence="8">MASE1 domain-containing protein</fullName>
    </submittedName>
</protein>
<evidence type="ECO:0000256" key="6">
    <source>
        <dbReference type="SAM" id="Phobius"/>
    </source>
</evidence>
<feature type="transmembrane region" description="Helical" evidence="6">
    <location>
        <begin position="243"/>
        <end position="259"/>
    </location>
</feature>
<comment type="caution">
    <text evidence="8">The sequence shown here is derived from an EMBL/GenBank/DDBJ whole genome shotgun (WGS) entry which is preliminary data.</text>
</comment>
<feature type="transmembrane region" description="Helical" evidence="6">
    <location>
        <begin position="151"/>
        <end position="172"/>
    </location>
</feature>
<feature type="transmembrane region" description="Helical" evidence="6">
    <location>
        <begin position="271"/>
        <end position="289"/>
    </location>
</feature>
<dbReference type="EMBL" id="JBBBNY010000001">
    <property type="protein sequence ID" value="MEI7035661.1"/>
    <property type="molecule type" value="Genomic_DNA"/>
</dbReference>
<organism evidence="8 9">
    <name type="scientific">Fulvimonas yonginensis</name>
    <dbReference type="NCBI Taxonomy" id="1495200"/>
    <lineage>
        <taxon>Bacteria</taxon>
        <taxon>Pseudomonadati</taxon>
        <taxon>Pseudomonadota</taxon>
        <taxon>Gammaproteobacteria</taxon>
        <taxon>Lysobacterales</taxon>
        <taxon>Rhodanobacteraceae</taxon>
        <taxon>Fulvimonas</taxon>
    </lineage>
</organism>
<sequence>MLKRVWDNVWGQRVIVALGYAAAYGLLREVSISQWMLFSGFRLCVLILVPYRYWPALVAGELVPLTVLGIRDGDQFGWLWSASMLLPPIMLAMPIVRFFREQRRLFPTRTTTSMSALLLCAFLVSFVWAALNYGTFSLITLPPGYHFKAVGAQYFLGNYITVLTVVPLALAVREELLSRPIRQFWSNFAGSRLVLEAVSLLLPSLALLVWLASGATGDASQAARMAMFFPVAWLSLRHGWRGAAVGGTAASIAVMLTMPDRHDENTMQAEAFIAFAVTTMLLFGARIAALHRSKEQKHMDARLALAVAQRNVYLGELQLRETSRALEEMSAAIQTSYTQLLGRTRSLLPGTDERNYYRDAIVAQHQIRRLADSLHPLAWRERGLPAALQDGAIPGALDEAGLVYWCDIQGKGLDQLSMGVQMTLYRLALEAIAYTCAKRNVSTVRLRLRGGTFRGRRWAVLCVDGEVDYERLAHVRWDEVSSALGCGGLDLGAIKDRALIFEGRVHVRSLANGNRISMIVFEPAAA</sequence>
<evidence type="ECO:0000313" key="9">
    <source>
        <dbReference type="Proteomes" id="UP001381174"/>
    </source>
</evidence>
<evidence type="ECO:0000259" key="7">
    <source>
        <dbReference type="Pfam" id="PF05231"/>
    </source>
</evidence>
<name>A0ABU8J7Y3_9GAMM</name>
<evidence type="ECO:0000256" key="5">
    <source>
        <dbReference type="ARBA" id="ARBA00023136"/>
    </source>
</evidence>
<evidence type="ECO:0000256" key="3">
    <source>
        <dbReference type="ARBA" id="ARBA00022692"/>
    </source>
</evidence>
<keyword evidence="9" id="KW-1185">Reference proteome</keyword>
<evidence type="ECO:0000256" key="2">
    <source>
        <dbReference type="ARBA" id="ARBA00022475"/>
    </source>
</evidence>
<evidence type="ECO:0000313" key="8">
    <source>
        <dbReference type="EMBL" id="MEI7035661.1"/>
    </source>
</evidence>
<proteinExistence type="predicted"/>
<keyword evidence="3 6" id="KW-0812">Transmembrane</keyword>
<dbReference type="Pfam" id="PF05231">
    <property type="entry name" value="MASE1"/>
    <property type="match status" value="1"/>
</dbReference>
<evidence type="ECO:0000256" key="1">
    <source>
        <dbReference type="ARBA" id="ARBA00004651"/>
    </source>
</evidence>
<keyword evidence="5 6" id="KW-0472">Membrane</keyword>
<gene>
    <name evidence="8" type="ORF">WAT24_02685</name>
</gene>
<evidence type="ECO:0000256" key="4">
    <source>
        <dbReference type="ARBA" id="ARBA00022989"/>
    </source>
</evidence>